<sequence length="226" mass="24958">MARKLVNFKGNKEGISIYVKDGDFEAIKKELDDKVKKSRGFFRGAKVIGIYGVDGKELTIEEEEELKSIIKEKYNMIIDHKKEQVEAVDQNNVSQNIIESIEEITDSQPFPGIKEGITKFIKTTIRSGQLIEFDGNIVILGDVNPGGVVTAKGNIIVLGSLRGVANAGSDGNEDSIVAAFSLQPTQLRIANTIARKPDGEMRPPKWPEIAKICEESVVIEPYLLKK</sequence>
<gene>
    <name evidence="7 10" type="primary">minC</name>
    <name evidence="10" type="ordered locus">Curi_c19920</name>
</gene>
<dbReference type="AlphaFoldDB" id="K0B2Z5"/>
<dbReference type="PANTHER" id="PTHR34108:SF1">
    <property type="entry name" value="SEPTUM SITE-DETERMINING PROTEIN MINC"/>
    <property type="match status" value="1"/>
</dbReference>
<accession>K0B2Z5</accession>
<dbReference type="SUPFAM" id="SSF63848">
    <property type="entry name" value="Cell-division inhibitor MinC, C-terminal domain"/>
    <property type="match status" value="1"/>
</dbReference>
<evidence type="ECO:0000256" key="3">
    <source>
        <dbReference type="ARBA" id="ARBA00023210"/>
    </source>
</evidence>
<evidence type="ECO:0000313" key="10">
    <source>
        <dbReference type="EMBL" id="AFS78996.1"/>
    </source>
</evidence>
<keyword evidence="3 7" id="KW-0717">Septation</keyword>
<keyword evidence="11" id="KW-1185">Reference proteome</keyword>
<dbReference type="InterPro" id="IPR007874">
    <property type="entry name" value="MinC_N"/>
</dbReference>
<evidence type="ECO:0000259" key="9">
    <source>
        <dbReference type="Pfam" id="PF05209"/>
    </source>
</evidence>
<comment type="function">
    <text evidence="5 7">Cell division inhibitor that blocks the formation of polar Z ring septums. Rapidly oscillates between the poles of the cell to destabilize FtsZ filaments that have formed before they mature into polar Z rings. Prevents FtsZ polymerization.</text>
</comment>
<dbReference type="GO" id="GO:0051302">
    <property type="term" value="P:regulation of cell division"/>
    <property type="evidence" value="ECO:0007669"/>
    <property type="project" value="InterPro"/>
</dbReference>
<dbReference type="NCBIfam" id="TIGR01222">
    <property type="entry name" value="minC"/>
    <property type="match status" value="1"/>
</dbReference>
<dbReference type="Pfam" id="PF03775">
    <property type="entry name" value="MinC_C"/>
    <property type="match status" value="1"/>
</dbReference>
<dbReference type="InterPro" id="IPR016098">
    <property type="entry name" value="CAP/MinC_C"/>
</dbReference>
<feature type="domain" description="Septum formation inhibitor MinC N-terminal" evidence="9">
    <location>
        <begin position="6"/>
        <end position="73"/>
    </location>
</feature>
<organism evidence="10 11">
    <name type="scientific">Gottschalkia acidurici (strain ATCC 7906 / DSM 604 / BCRC 14475 / CIP 104303 / KCTC 5404 / NCIMB 10678 / 9a)</name>
    <name type="common">Clostridium acidurici</name>
    <dbReference type="NCBI Taxonomy" id="1128398"/>
    <lineage>
        <taxon>Bacteria</taxon>
        <taxon>Bacillati</taxon>
        <taxon>Bacillota</taxon>
        <taxon>Tissierellia</taxon>
        <taxon>Tissierellales</taxon>
        <taxon>Gottschalkiaceae</taxon>
        <taxon>Gottschalkia</taxon>
    </lineage>
</organism>
<dbReference type="PANTHER" id="PTHR34108">
    <property type="entry name" value="SEPTUM SITE-DETERMINING PROTEIN MINC"/>
    <property type="match status" value="1"/>
</dbReference>
<proteinExistence type="inferred from homology"/>
<keyword evidence="2 7" id="KW-0132">Cell division</keyword>
<evidence type="ECO:0000256" key="6">
    <source>
        <dbReference type="ARBA" id="ARBA00046874"/>
    </source>
</evidence>
<dbReference type="PATRIC" id="fig|1128398.3.peg.2053"/>
<dbReference type="GO" id="GO:0000902">
    <property type="term" value="P:cell morphogenesis"/>
    <property type="evidence" value="ECO:0007669"/>
    <property type="project" value="InterPro"/>
</dbReference>
<dbReference type="STRING" id="1128398.Curi_c19920"/>
<dbReference type="InterPro" id="IPR005526">
    <property type="entry name" value="Septum_form_inhib_MinC_C"/>
</dbReference>
<protein>
    <recommendedName>
        <fullName evidence="7">Probable septum site-determining protein MinC</fullName>
    </recommendedName>
</protein>
<evidence type="ECO:0000256" key="5">
    <source>
        <dbReference type="ARBA" id="ARBA00025606"/>
    </source>
</evidence>
<evidence type="ECO:0000256" key="7">
    <source>
        <dbReference type="HAMAP-Rule" id="MF_00267"/>
    </source>
</evidence>
<comment type="subunit">
    <text evidence="6 7">Interacts with MinD and FtsZ.</text>
</comment>
<dbReference type="KEGG" id="cad:Curi_c19920"/>
<dbReference type="RefSeq" id="WP_014968132.1">
    <property type="nucleotide sequence ID" value="NC_018664.1"/>
</dbReference>
<evidence type="ECO:0000259" key="8">
    <source>
        <dbReference type="Pfam" id="PF03775"/>
    </source>
</evidence>
<comment type="similarity">
    <text evidence="1 7">Belongs to the MinC family.</text>
</comment>
<dbReference type="InterPro" id="IPR013033">
    <property type="entry name" value="MinC"/>
</dbReference>
<dbReference type="HOGENOM" id="CLU_048711_2_0_9"/>
<dbReference type="GO" id="GO:0000917">
    <property type="term" value="P:division septum assembly"/>
    <property type="evidence" value="ECO:0007669"/>
    <property type="project" value="UniProtKB-KW"/>
</dbReference>
<dbReference type="Proteomes" id="UP000006094">
    <property type="component" value="Chromosome"/>
</dbReference>
<evidence type="ECO:0000313" key="11">
    <source>
        <dbReference type="Proteomes" id="UP000006094"/>
    </source>
</evidence>
<dbReference type="Gene3D" id="2.160.20.70">
    <property type="match status" value="1"/>
</dbReference>
<reference evidence="10 11" key="1">
    <citation type="journal article" date="2012" name="PLoS ONE">
        <title>The purine-utilizing bacterium Clostridium acidurici 9a: a genome-guided metabolic reconsideration.</title>
        <authorList>
            <person name="Hartwich K."/>
            <person name="Poehlein A."/>
            <person name="Daniel R."/>
        </authorList>
    </citation>
    <scope>NUCLEOTIDE SEQUENCE [LARGE SCALE GENOMIC DNA]</scope>
    <source>
        <strain evidence="11">ATCC 7906 / DSM 604 / BCRC 14475 / CIP 104303 / KCTC 5404 / NCIMB 10678 / 9a</strain>
    </source>
</reference>
<dbReference type="GO" id="GO:1901891">
    <property type="term" value="P:regulation of cell septum assembly"/>
    <property type="evidence" value="ECO:0007669"/>
    <property type="project" value="InterPro"/>
</dbReference>
<dbReference type="eggNOG" id="COG0850">
    <property type="taxonomic scope" value="Bacteria"/>
</dbReference>
<dbReference type="OrthoDB" id="9790810at2"/>
<feature type="domain" description="Septum formation inhibitor MinC C-terminal" evidence="8">
    <location>
        <begin position="120"/>
        <end position="219"/>
    </location>
</feature>
<dbReference type="EMBL" id="CP003326">
    <property type="protein sequence ID" value="AFS78996.1"/>
    <property type="molecule type" value="Genomic_DNA"/>
</dbReference>
<keyword evidence="4 7" id="KW-0131">Cell cycle</keyword>
<dbReference type="Gene3D" id="3.30.160.540">
    <property type="match status" value="1"/>
</dbReference>
<dbReference type="HAMAP" id="MF_00267">
    <property type="entry name" value="MinC"/>
    <property type="match status" value="1"/>
</dbReference>
<dbReference type="InterPro" id="IPR036145">
    <property type="entry name" value="MinC_C_sf"/>
</dbReference>
<dbReference type="Pfam" id="PF05209">
    <property type="entry name" value="MinC_N"/>
    <property type="match status" value="1"/>
</dbReference>
<evidence type="ECO:0000256" key="1">
    <source>
        <dbReference type="ARBA" id="ARBA00006291"/>
    </source>
</evidence>
<evidence type="ECO:0000256" key="2">
    <source>
        <dbReference type="ARBA" id="ARBA00022618"/>
    </source>
</evidence>
<name>K0B2Z5_GOTA9</name>
<evidence type="ECO:0000256" key="4">
    <source>
        <dbReference type="ARBA" id="ARBA00023306"/>
    </source>
</evidence>